<proteinExistence type="predicted"/>
<dbReference type="AlphaFoldDB" id="A0A6C1B4D6"/>
<gene>
    <name evidence="2" type="ORF">G3580_05420</name>
</gene>
<feature type="compositionally biased region" description="Basic and acidic residues" evidence="1">
    <location>
        <begin position="1"/>
        <end position="12"/>
    </location>
</feature>
<organism evidence="2 3">
    <name type="scientific">Nitrogeniibacter mangrovi</name>
    <dbReference type="NCBI Taxonomy" id="2016596"/>
    <lineage>
        <taxon>Bacteria</taxon>
        <taxon>Pseudomonadati</taxon>
        <taxon>Pseudomonadota</taxon>
        <taxon>Betaproteobacteria</taxon>
        <taxon>Rhodocyclales</taxon>
        <taxon>Zoogloeaceae</taxon>
        <taxon>Nitrogeniibacter</taxon>
    </lineage>
</organism>
<evidence type="ECO:0000313" key="2">
    <source>
        <dbReference type="EMBL" id="QID17130.1"/>
    </source>
</evidence>
<dbReference type="RefSeq" id="WP_173764295.1">
    <property type="nucleotide sequence ID" value="NZ_CP048836.1"/>
</dbReference>
<feature type="region of interest" description="Disordered" evidence="1">
    <location>
        <begin position="58"/>
        <end position="80"/>
    </location>
</feature>
<evidence type="ECO:0000256" key="1">
    <source>
        <dbReference type="SAM" id="MobiDB-lite"/>
    </source>
</evidence>
<feature type="region of interest" description="Disordered" evidence="1">
    <location>
        <begin position="1"/>
        <end position="24"/>
    </location>
</feature>
<reference evidence="2 3" key="1">
    <citation type="submission" date="2020-02" db="EMBL/GenBank/DDBJ databases">
        <title>Nitrogenibacter mangrovi gen. nov., sp. nov. isolated from mangrove sediment, a denitrifying betaproteobacterium.</title>
        <authorList>
            <person name="Liao H."/>
            <person name="Tian Y."/>
        </authorList>
    </citation>
    <scope>NUCLEOTIDE SEQUENCE [LARGE SCALE GENOMIC DNA]</scope>
    <source>
        <strain evidence="2 3">M9-3-2</strain>
    </source>
</reference>
<name>A0A6C1B4D6_9RHOO</name>
<dbReference type="Proteomes" id="UP000501991">
    <property type="component" value="Chromosome"/>
</dbReference>
<dbReference type="EMBL" id="CP048836">
    <property type="protein sequence ID" value="QID17130.1"/>
    <property type="molecule type" value="Genomic_DNA"/>
</dbReference>
<evidence type="ECO:0000313" key="3">
    <source>
        <dbReference type="Proteomes" id="UP000501991"/>
    </source>
</evidence>
<protein>
    <submittedName>
        <fullName evidence="2">Uncharacterized protein</fullName>
    </submittedName>
</protein>
<feature type="compositionally biased region" description="Polar residues" evidence="1">
    <location>
        <begin position="13"/>
        <end position="23"/>
    </location>
</feature>
<keyword evidence="3" id="KW-1185">Reference proteome</keyword>
<sequence>MNTHKHIEHDEANQPTQAEAVTRNSRRRLIGGAGVGVLMAVSAKTALGTNICQSPSAMVSGNTSPNRDAPPPCSGGRSPGFWRNPQHFNAWVGATPPTLVNVAQCPTGLGGISPDNICTQGTTVDSVFGSAATSLLTSYSGVRKGNTIGCSAGPYTINPSDWGLWGVLAFPKDAGIQEGHLLWHLCAAYLNSLAFPDYALTTQQVVEAGVSLMTTGTWCPDSLSSSCGTNAFTPSSFVAYLDGMYDINADLNIQWCTSK</sequence>
<accession>A0A6C1B4D6</accession>
<dbReference type="KEGG" id="azq:G3580_05420"/>